<dbReference type="Proteomes" id="UP000641514">
    <property type="component" value="Unassembled WGS sequence"/>
</dbReference>
<reference evidence="1" key="1">
    <citation type="journal article" date="2014" name="Int. J. Syst. Evol. Microbiol.">
        <title>Complete genome sequence of Corynebacterium casei LMG S-19264T (=DSM 44701T), isolated from a smear-ripened cheese.</title>
        <authorList>
            <consortium name="US DOE Joint Genome Institute (JGI-PGF)"/>
            <person name="Walter F."/>
            <person name="Albersmeier A."/>
            <person name="Kalinowski J."/>
            <person name="Ruckert C."/>
        </authorList>
    </citation>
    <scope>NUCLEOTIDE SEQUENCE</scope>
    <source>
        <strain evidence="1">CGMCC 1.15478</strain>
    </source>
</reference>
<keyword evidence="2" id="KW-1185">Reference proteome</keyword>
<proteinExistence type="predicted"/>
<evidence type="ECO:0000313" key="1">
    <source>
        <dbReference type="EMBL" id="GGC52987.1"/>
    </source>
</evidence>
<protein>
    <submittedName>
        <fullName evidence="1">Uncharacterized protein</fullName>
    </submittedName>
</protein>
<name>A0A916TYU4_9ACTN</name>
<dbReference type="RefSeq" id="WP_268236247.1">
    <property type="nucleotide sequence ID" value="NZ_BMJH01000001.1"/>
</dbReference>
<evidence type="ECO:0000313" key="2">
    <source>
        <dbReference type="Proteomes" id="UP000641514"/>
    </source>
</evidence>
<sequence>MGSLEVFADLFGAFSAFFDVFGSLGGGGEAGADGGFEFLS</sequence>
<accession>A0A916TYU4</accession>
<reference evidence="1" key="2">
    <citation type="submission" date="2020-09" db="EMBL/GenBank/DDBJ databases">
        <authorList>
            <person name="Sun Q."/>
            <person name="Zhou Y."/>
        </authorList>
    </citation>
    <scope>NUCLEOTIDE SEQUENCE</scope>
    <source>
        <strain evidence="1">CGMCC 1.15478</strain>
    </source>
</reference>
<organism evidence="1 2">
    <name type="scientific">Hoyosella rhizosphaerae</name>
    <dbReference type="NCBI Taxonomy" id="1755582"/>
    <lineage>
        <taxon>Bacteria</taxon>
        <taxon>Bacillati</taxon>
        <taxon>Actinomycetota</taxon>
        <taxon>Actinomycetes</taxon>
        <taxon>Mycobacteriales</taxon>
        <taxon>Hoyosellaceae</taxon>
        <taxon>Hoyosella</taxon>
    </lineage>
</organism>
<gene>
    <name evidence="1" type="ORF">GCM10011410_01640</name>
</gene>
<dbReference type="AlphaFoldDB" id="A0A916TYU4"/>
<dbReference type="EMBL" id="BMJH01000001">
    <property type="protein sequence ID" value="GGC52987.1"/>
    <property type="molecule type" value="Genomic_DNA"/>
</dbReference>
<comment type="caution">
    <text evidence="1">The sequence shown here is derived from an EMBL/GenBank/DDBJ whole genome shotgun (WGS) entry which is preliminary data.</text>
</comment>